<evidence type="ECO:0000256" key="1">
    <source>
        <dbReference type="SAM" id="MobiDB-lite"/>
    </source>
</evidence>
<keyword evidence="3" id="KW-1185">Reference proteome</keyword>
<evidence type="ECO:0000313" key="2">
    <source>
        <dbReference type="EMBL" id="GGU61442.1"/>
    </source>
</evidence>
<name>A0A918I334_9ACTN</name>
<dbReference type="AlphaFoldDB" id="A0A918I334"/>
<sequence>MADGTDPAEGVSTALRALLNAEKALRAAHHALGKEPIPARVFAWSRRVHGEQGRRRRSTSGPFPHARGAVFLTSESGKCARSNCLAALTPASNSGQVPGQGKRRRRQEDARQRVAARTAPDAGQWEVVVETRDQAEMRTRLRRLREAGVDGSMIRIDTLCGRLGLPTTYRLSRFMTDPAREPEPEHSDH</sequence>
<dbReference type="Proteomes" id="UP000636661">
    <property type="component" value="Unassembled WGS sequence"/>
</dbReference>
<feature type="region of interest" description="Disordered" evidence="1">
    <location>
        <begin position="90"/>
        <end position="119"/>
    </location>
</feature>
<dbReference type="EMBL" id="BMTP01000019">
    <property type="protein sequence ID" value="GGU61442.1"/>
    <property type="molecule type" value="Genomic_DNA"/>
</dbReference>
<protein>
    <submittedName>
        <fullName evidence="2">Uncharacterized protein</fullName>
    </submittedName>
</protein>
<reference evidence="2" key="2">
    <citation type="submission" date="2020-09" db="EMBL/GenBank/DDBJ databases">
        <authorList>
            <person name="Sun Q."/>
            <person name="Ohkuma M."/>
        </authorList>
    </citation>
    <scope>NUCLEOTIDE SEQUENCE</scope>
    <source>
        <strain evidence="2">JCM 4391</strain>
    </source>
</reference>
<comment type="caution">
    <text evidence="2">The sequence shown here is derived from an EMBL/GenBank/DDBJ whole genome shotgun (WGS) entry which is preliminary data.</text>
</comment>
<gene>
    <name evidence="2" type="ORF">GCM10010274_57920</name>
</gene>
<proteinExistence type="predicted"/>
<reference evidence="2" key="1">
    <citation type="journal article" date="2014" name="Int. J. Syst. Evol. Microbiol.">
        <title>Complete genome sequence of Corynebacterium casei LMG S-19264T (=DSM 44701T), isolated from a smear-ripened cheese.</title>
        <authorList>
            <consortium name="US DOE Joint Genome Institute (JGI-PGF)"/>
            <person name="Walter F."/>
            <person name="Albersmeier A."/>
            <person name="Kalinowski J."/>
            <person name="Ruckert C."/>
        </authorList>
    </citation>
    <scope>NUCLEOTIDE SEQUENCE</scope>
    <source>
        <strain evidence="2">JCM 4391</strain>
    </source>
</reference>
<evidence type="ECO:0000313" key="3">
    <source>
        <dbReference type="Proteomes" id="UP000636661"/>
    </source>
</evidence>
<organism evidence="2 3">
    <name type="scientific">Streptomyces lavendofoliae</name>
    <dbReference type="NCBI Taxonomy" id="67314"/>
    <lineage>
        <taxon>Bacteria</taxon>
        <taxon>Bacillati</taxon>
        <taxon>Actinomycetota</taxon>
        <taxon>Actinomycetes</taxon>
        <taxon>Kitasatosporales</taxon>
        <taxon>Streptomycetaceae</taxon>
        <taxon>Streptomyces</taxon>
    </lineage>
</organism>
<accession>A0A918I334</accession>